<sequence>MVDLRRLRIPVTVSLPEQSDCVLKELGSAAHDHRVAAVERAEKGGTVGEPEGALSSELREFLSRQKIFFTASVSGDGELNLSPKQADAFRVLGEDLVGYLDLPGRRAETSRHLRERRRMVIMFCSFEEDPLIVRLFGRGQVVTRDDLEWESTRSQFDQEANDCRGIILLRVEHVQRSRGARVPMFDYRGLRTSRASDAETSDRGV</sequence>
<protein>
    <submittedName>
        <fullName evidence="2">Pyridoxamine 5'-phosphate oxidase</fullName>
    </submittedName>
</protein>
<dbReference type="InterPro" id="IPR012349">
    <property type="entry name" value="Split_barrel_FMN-bd"/>
</dbReference>
<organism evidence="2 3">
    <name type="scientific">Kolteria novifilia</name>
    <dbReference type="NCBI Taxonomy" id="2527975"/>
    <lineage>
        <taxon>Bacteria</taxon>
        <taxon>Pseudomonadati</taxon>
        <taxon>Planctomycetota</taxon>
        <taxon>Planctomycetia</taxon>
        <taxon>Kolteriales</taxon>
        <taxon>Kolteriaceae</taxon>
        <taxon>Kolteria</taxon>
    </lineage>
</organism>
<evidence type="ECO:0000313" key="3">
    <source>
        <dbReference type="Proteomes" id="UP000317093"/>
    </source>
</evidence>
<dbReference type="Pfam" id="PF01243">
    <property type="entry name" value="PNPOx_N"/>
    <property type="match status" value="1"/>
</dbReference>
<proteinExistence type="predicted"/>
<dbReference type="OrthoDB" id="115989at2"/>
<dbReference type="PANTHER" id="PTHR39336">
    <property type="entry name" value="PYRIDOXAMINE PHOSPHATE OXIDASE FAMILY PROTEIN (AFU_ORTHOLOGUE AFUA_6G11440)"/>
    <property type="match status" value="1"/>
</dbReference>
<accession>A0A518B0W4</accession>
<gene>
    <name evidence="2" type="ORF">Pan216_14290</name>
</gene>
<dbReference type="Proteomes" id="UP000317093">
    <property type="component" value="Chromosome"/>
</dbReference>
<dbReference type="Gene3D" id="2.30.110.10">
    <property type="entry name" value="Electron Transport, Fmn-binding Protein, Chain A"/>
    <property type="match status" value="1"/>
</dbReference>
<dbReference type="AlphaFoldDB" id="A0A518B0W4"/>
<dbReference type="EMBL" id="CP036279">
    <property type="protein sequence ID" value="QDU60582.1"/>
    <property type="molecule type" value="Genomic_DNA"/>
</dbReference>
<reference evidence="2 3" key="1">
    <citation type="submission" date="2019-02" db="EMBL/GenBank/DDBJ databases">
        <title>Deep-cultivation of Planctomycetes and their phenomic and genomic characterization uncovers novel biology.</title>
        <authorList>
            <person name="Wiegand S."/>
            <person name="Jogler M."/>
            <person name="Boedeker C."/>
            <person name="Pinto D."/>
            <person name="Vollmers J."/>
            <person name="Rivas-Marin E."/>
            <person name="Kohn T."/>
            <person name="Peeters S.H."/>
            <person name="Heuer A."/>
            <person name="Rast P."/>
            <person name="Oberbeckmann S."/>
            <person name="Bunk B."/>
            <person name="Jeske O."/>
            <person name="Meyerdierks A."/>
            <person name="Storesund J.E."/>
            <person name="Kallscheuer N."/>
            <person name="Luecker S."/>
            <person name="Lage O.M."/>
            <person name="Pohl T."/>
            <person name="Merkel B.J."/>
            <person name="Hornburger P."/>
            <person name="Mueller R.-W."/>
            <person name="Bruemmer F."/>
            <person name="Labrenz M."/>
            <person name="Spormann A.M."/>
            <person name="Op den Camp H."/>
            <person name="Overmann J."/>
            <person name="Amann R."/>
            <person name="Jetten M.S.M."/>
            <person name="Mascher T."/>
            <person name="Medema M.H."/>
            <person name="Devos D.P."/>
            <person name="Kaster A.-K."/>
            <person name="Ovreas L."/>
            <person name="Rohde M."/>
            <person name="Galperin M.Y."/>
            <person name="Jogler C."/>
        </authorList>
    </citation>
    <scope>NUCLEOTIDE SEQUENCE [LARGE SCALE GENOMIC DNA]</scope>
    <source>
        <strain evidence="2 3">Pan216</strain>
    </source>
</reference>
<name>A0A518B0W4_9BACT</name>
<keyword evidence="3" id="KW-1185">Reference proteome</keyword>
<evidence type="ECO:0000313" key="2">
    <source>
        <dbReference type="EMBL" id="QDU60582.1"/>
    </source>
</evidence>
<dbReference type="InterPro" id="IPR011576">
    <property type="entry name" value="Pyridox_Oxase_N"/>
</dbReference>
<feature type="domain" description="Pyridoxamine 5'-phosphate oxidase N-terminal" evidence="1">
    <location>
        <begin position="56"/>
        <end position="174"/>
    </location>
</feature>
<dbReference type="RefSeq" id="WP_145256656.1">
    <property type="nucleotide sequence ID" value="NZ_CP036279.1"/>
</dbReference>
<evidence type="ECO:0000259" key="1">
    <source>
        <dbReference type="Pfam" id="PF01243"/>
    </source>
</evidence>
<dbReference type="SUPFAM" id="SSF50475">
    <property type="entry name" value="FMN-binding split barrel"/>
    <property type="match status" value="1"/>
</dbReference>
<dbReference type="KEGG" id="knv:Pan216_14290"/>
<dbReference type="PANTHER" id="PTHR39336:SF1">
    <property type="entry name" value="PYRIDOXAMINE PHOSPHATE OXIDASE FAMILY PROTEIN (AFU_ORTHOLOGUE AFUA_6G11440)"/>
    <property type="match status" value="1"/>
</dbReference>